<accession>A0A9D1T0D4</accession>
<feature type="transmembrane region" description="Helical" evidence="1">
    <location>
        <begin position="71"/>
        <end position="88"/>
    </location>
</feature>
<evidence type="ECO:0000313" key="3">
    <source>
        <dbReference type="Proteomes" id="UP000886743"/>
    </source>
</evidence>
<feature type="transmembrane region" description="Helical" evidence="1">
    <location>
        <begin position="12"/>
        <end position="29"/>
    </location>
</feature>
<feature type="transmembrane region" description="Helical" evidence="1">
    <location>
        <begin position="118"/>
        <end position="143"/>
    </location>
</feature>
<sequence>MKSTKVSTLVRLALLSAIIVIMAFTPLGFLNVGPFAITFITIPVIIGAITMGPTAGLFLGGMFGLMSFIQCFQGSLLGSVLLTINPFLTFFNCMVPRLLMGWLCGLLYRALNRSGKDSIAAVGTASLSGALMNTLFFMTSFILCFGNTEYVQNMQGGMNVFAFLVGMVGINGVVEAVSCAVIGTAVSKPLLKFIKKG</sequence>
<comment type="caution">
    <text evidence="2">The sequence shown here is derived from an EMBL/GenBank/DDBJ whole genome shotgun (WGS) entry which is preliminary data.</text>
</comment>
<dbReference type="GO" id="GO:0022857">
    <property type="term" value="F:transmembrane transporter activity"/>
    <property type="evidence" value="ECO:0007669"/>
    <property type="project" value="InterPro"/>
</dbReference>
<dbReference type="Pfam" id="PF12822">
    <property type="entry name" value="ECF_trnsprt"/>
    <property type="match status" value="1"/>
</dbReference>
<dbReference type="Proteomes" id="UP000886743">
    <property type="component" value="Unassembled WGS sequence"/>
</dbReference>
<keyword evidence="1" id="KW-1133">Transmembrane helix</keyword>
<protein>
    <submittedName>
        <fullName evidence="2">ECF transporter S component</fullName>
    </submittedName>
</protein>
<feature type="transmembrane region" description="Helical" evidence="1">
    <location>
        <begin position="163"/>
        <end position="186"/>
    </location>
</feature>
<feature type="transmembrane region" description="Helical" evidence="1">
    <location>
        <begin position="35"/>
        <end position="59"/>
    </location>
</feature>
<name>A0A9D1T0D4_9FIRM</name>
<keyword evidence="1" id="KW-0472">Membrane</keyword>
<organism evidence="2 3">
    <name type="scientific">Candidatus Aphodoplasma excrementigallinarum</name>
    <dbReference type="NCBI Taxonomy" id="2840673"/>
    <lineage>
        <taxon>Bacteria</taxon>
        <taxon>Bacillati</taxon>
        <taxon>Bacillota</taxon>
        <taxon>Clostridia</taxon>
        <taxon>Eubacteriales</taxon>
        <taxon>Candidatus Aphodoplasma</taxon>
    </lineage>
</organism>
<gene>
    <name evidence="2" type="ORF">IAC74_07625</name>
</gene>
<evidence type="ECO:0000313" key="2">
    <source>
        <dbReference type="EMBL" id="HIV03430.1"/>
    </source>
</evidence>
<evidence type="ECO:0000256" key="1">
    <source>
        <dbReference type="SAM" id="Phobius"/>
    </source>
</evidence>
<dbReference type="AlphaFoldDB" id="A0A9D1T0D4"/>
<dbReference type="InterPro" id="IPR024529">
    <property type="entry name" value="ECF_trnsprt_substrate-spec"/>
</dbReference>
<reference evidence="2" key="1">
    <citation type="submission" date="2020-10" db="EMBL/GenBank/DDBJ databases">
        <authorList>
            <person name="Gilroy R."/>
        </authorList>
    </citation>
    <scope>NUCLEOTIDE SEQUENCE</scope>
    <source>
        <strain evidence="2">4920</strain>
    </source>
</reference>
<keyword evidence="1" id="KW-0812">Transmembrane</keyword>
<dbReference type="EMBL" id="DVOF01000231">
    <property type="protein sequence ID" value="HIV03430.1"/>
    <property type="molecule type" value="Genomic_DNA"/>
</dbReference>
<dbReference type="Gene3D" id="1.10.1760.20">
    <property type="match status" value="1"/>
</dbReference>
<proteinExistence type="predicted"/>
<reference evidence="2" key="2">
    <citation type="journal article" date="2021" name="PeerJ">
        <title>Extensive microbial diversity within the chicken gut microbiome revealed by metagenomics and culture.</title>
        <authorList>
            <person name="Gilroy R."/>
            <person name="Ravi A."/>
            <person name="Getino M."/>
            <person name="Pursley I."/>
            <person name="Horton D.L."/>
            <person name="Alikhan N.F."/>
            <person name="Baker D."/>
            <person name="Gharbi K."/>
            <person name="Hall N."/>
            <person name="Watson M."/>
            <person name="Adriaenssens E.M."/>
            <person name="Foster-Nyarko E."/>
            <person name="Jarju S."/>
            <person name="Secka A."/>
            <person name="Antonio M."/>
            <person name="Oren A."/>
            <person name="Chaudhuri R.R."/>
            <person name="La Ragione R."/>
            <person name="Hildebrand F."/>
            <person name="Pallen M.J."/>
        </authorList>
    </citation>
    <scope>NUCLEOTIDE SEQUENCE</scope>
    <source>
        <strain evidence="2">4920</strain>
    </source>
</reference>